<dbReference type="Pfam" id="PF00355">
    <property type="entry name" value="Rieske"/>
    <property type="match status" value="1"/>
</dbReference>
<organism evidence="7 8">
    <name type="scientific">Pusillimonas noertemannii</name>
    <dbReference type="NCBI Taxonomy" id="305977"/>
    <lineage>
        <taxon>Bacteria</taxon>
        <taxon>Pseudomonadati</taxon>
        <taxon>Pseudomonadota</taxon>
        <taxon>Betaproteobacteria</taxon>
        <taxon>Burkholderiales</taxon>
        <taxon>Alcaligenaceae</taxon>
        <taxon>Pusillimonas</taxon>
    </lineage>
</organism>
<dbReference type="GO" id="GO:0008168">
    <property type="term" value="F:methyltransferase activity"/>
    <property type="evidence" value="ECO:0007669"/>
    <property type="project" value="UniProtKB-KW"/>
</dbReference>
<keyword evidence="1" id="KW-0001">2Fe-2S</keyword>
<dbReference type="InterPro" id="IPR017941">
    <property type="entry name" value="Rieske_2Fe-2S"/>
</dbReference>
<keyword evidence="7" id="KW-0808">Transferase</keyword>
<feature type="domain" description="Rieske" evidence="6">
    <location>
        <begin position="25"/>
        <end position="126"/>
    </location>
</feature>
<dbReference type="PANTHER" id="PTHR21266:SF60">
    <property type="entry name" value="3-KETOSTEROID-9-ALPHA-MONOOXYGENASE, OXYGENASE COMPONENT"/>
    <property type="match status" value="1"/>
</dbReference>
<comment type="caution">
    <text evidence="7">The sequence shown here is derived from an EMBL/GenBank/DDBJ whole genome shotgun (WGS) entry which is preliminary data.</text>
</comment>
<dbReference type="SUPFAM" id="SSF50022">
    <property type="entry name" value="ISP domain"/>
    <property type="match status" value="1"/>
</dbReference>
<dbReference type="AlphaFoldDB" id="A0A2U1CMS5"/>
<keyword evidence="8" id="KW-1185">Reference proteome</keyword>
<evidence type="ECO:0000256" key="2">
    <source>
        <dbReference type="ARBA" id="ARBA00022723"/>
    </source>
</evidence>
<evidence type="ECO:0000256" key="4">
    <source>
        <dbReference type="ARBA" id="ARBA00023004"/>
    </source>
</evidence>
<keyword evidence="5" id="KW-0411">Iron-sulfur</keyword>
<gene>
    <name evidence="7" type="ORF">C7440_1803</name>
</gene>
<dbReference type="InterPro" id="IPR044043">
    <property type="entry name" value="VanA_C_cat"/>
</dbReference>
<dbReference type="GO" id="GO:0032259">
    <property type="term" value="P:methylation"/>
    <property type="evidence" value="ECO:0007669"/>
    <property type="project" value="UniProtKB-KW"/>
</dbReference>
<evidence type="ECO:0000256" key="5">
    <source>
        <dbReference type="ARBA" id="ARBA00023014"/>
    </source>
</evidence>
<dbReference type="RefSeq" id="WP_165832514.1">
    <property type="nucleotide sequence ID" value="NZ_JACCEX010000002.1"/>
</dbReference>
<dbReference type="GO" id="GO:0051537">
    <property type="term" value="F:2 iron, 2 sulfur cluster binding"/>
    <property type="evidence" value="ECO:0007669"/>
    <property type="project" value="UniProtKB-KW"/>
</dbReference>
<keyword evidence="4" id="KW-0408">Iron</keyword>
<proteinExistence type="predicted"/>
<dbReference type="Pfam" id="PF19112">
    <property type="entry name" value="VanA_C"/>
    <property type="match status" value="1"/>
</dbReference>
<sequence>MSSTPIGQCQPYDPRNANYPLNLWWVAGRSDELEDGKLVSRKLLGTDVLLYRKSDGSVAAMEDRCIHRGLPLSMGWLDGDKIVCRYHGFKYSHEGKLVEIPTQERCPKRGALRTFPIVERAPFLWIWMGPEGEADIEEVSDFPWLRDPNWVWAGGHLNIMANYMLLKENVLDLTHFPFVHQTTFGALDDYEAAATFVQEGSRVAFIKEFNNQPLSPIYNKDLEWGDRLVNRTDKGMSVSPAEHLFTATIVDPNAGPGERSEYLFRFQHLTTPETNTTHHYWWAASRNYGVHDDASAWIASIAQTAFAEDKEVLEAIQRRINESPAPLELPEVSAIADQGGLMARRQLQAYMERESR</sequence>
<keyword evidence="3" id="KW-0560">Oxidoreductase</keyword>
<dbReference type="EMBL" id="QEKO01000002">
    <property type="protein sequence ID" value="PVY62310.1"/>
    <property type="molecule type" value="Genomic_DNA"/>
</dbReference>
<keyword evidence="2" id="KW-0479">Metal-binding</keyword>
<name>A0A2U1CMS5_9BURK</name>
<reference evidence="7 8" key="1">
    <citation type="submission" date="2018-04" db="EMBL/GenBank/DDBJ databases">
        <title>Genomic Encyclopedia of Type Strains, Phase IV (KMG-IV): sequencing the most valuable type-strain genomes for metagenomic binning, comparative biology and taxonomic classification.</title>
        <authorList>
            <person name="Goeker M."/>
        </authorList>
    </citation>
    <scope>NUCLEOTIDE SEQUENCE [LARGE SCALE GENOMIC DNA]</scope>
    <source>
        <strain evidence="7 8">DSM 10065</strain>
    </source>
</reference>
<keyword evidence="7" id="KW-0489">Methyltransferase</keyword>
<dbReference type="GO" id="GO:0004497">
    <property type="term" value="F:monooxygenase activity"/>
    <property type="evidence" value="ECO:0007669"/>
    <property type="project" value="UniProtKB-KW"/>
</dbReference>
<evidence type="ECO:0000313" key="8">
    <source>
        <dbReference type="Proteomes" id="UP000246145"/>
    </source>
</evidence>
<dbReference type="Proteomes" id="UP000246145">
    <property type="component" value="Unassembled WGS sequence"/>
</dbReference>
<protein>
    <submittedName>
        <fullName evidence="7">Vanillate O-demethylase monooxygenase subunit</fullName>
    </submittedName>
</protein>
<accession>A0A2U1CMS5</accession>
<evidence type="ECO:0000259" key="6">
    <source>
        <dbReference type="PROSITE" id="PS51296"/>
    </source>
</evidence>
<evidence type="ECO:0000313" key="7">
    <source>
        <dbReference type="EMBL" id="PVY62310.1"/>
    </source>
</evidence>
<keyword evidence="7" id="KW-0503">Monooxygenase</keyword>
<dbReference type="SUPFAM" id="SSF55961">
    <property type="entry name" value="Bet v1-like"/>
    <property type="match status" value="1"/>
</dbReference>
<dbReference type="Gene3D" id="2.102.10.10">
    <property type="entry name" value="Rieske [2Fe-2S] iron-sulphur domain"/>
    <property type="match status" value="1"/>
</dbReference>
<dbReference type="PROSITE" id="PS51296">
    <property type="entry name" value="RIESKE"/>
    <property type="match status" value="1"/>
</dbReference>
<dbReference type="GO" id="GO:0046872">
    <property type="term" value="F:metal ion binding"/>
    <property type="evidence" value="ECO:0007669"/>
    <property type="project" value="UniProtKB-KW"/>
</dbReference>
<dbReference type="Gene3D" id="3.90.380.10">
    <property type="entry name" value="Naphthalene 1,2-dioxygenase Alpha Subunit, Chain A, domain 1"/>
    <property type="match status" value="1"/>
</dbReference>
<evidence type="ECO:0000256" key="3">
    <source>
        <dbReference type="ARBA" id="ARBA00023002"/>
    </source>
</evidence>
<dbReference type="PANTHER" id="PTHR21266">
    <property type="entry name" value="IRON-SULFUR DOMAIN CONTAINING PROTEIN"/>
    <property type="match status" value="1"/>
</dbReference>
<dbReference type="InterPro" id="IPR050584">
    <property type="entry name" value="Cholesterol_7-desaturase"/>
</dbReference>
<dbReference type="InterPro" id="IPR036922">
    <property type="entry name" value="Rieske_2Fe-2S_sf"/>
</dbReference>
<evidence type="ECO:0000256" key="1">
    <source>
        <dbReference type="ARBA" id="ARBA00022714"/>
    </source>
</evidence>